<comment type="caution">
    <text evidence="7">The sequence shown here is derived from an EMBL/GenBank/DDBJ whole genome shotgun (WGS) entry which is preliminary data.</text>
</comment>
<keyword evidence="5" id="KW-0503">Monooxygenase</keyword>
<dbReference type="Pfam" id="PF01494">
    <property type="entry name" value="FAD_binding_3"/>
    <property type="match status" value="1"/>
</dbReference>
<evidence type="ECO:0000256" key="5">
    <source>
        <dbReference type="ARBA" id="ARBA00023033"/>
    </source>
</evidence>
<dbReference type="PRINTS" id="PR00420">
    <property type="entry name" value="RNGMNOXGNASE"/>
</dbReference>
<evidence type="ECO:0000313" key="7">
    <source>
        <dbReference type="EMBL" id="MDO6965092.1"/>
    </source>
</evidence>
<dbReference type="RefSeq" id="WP_304377026.1">
    <property type="nucleotide sequence ID" value="NZ_JAUOZU010000009.1"/>
</dbReference>
<reference evidence="7" key="1">
    <citation type="journal article" date="2015" name="Int. J. Syst. Evol. Microbiol.">
        <title>Rhizobium alvei sp. nov., isolated from a freshwater river.</title>
        <authorList>
            <person name="Sheu S.Y."/>
            <person name="Huang H.W."/>
            <person name="Young C.C."/>
            <person name="Chen W.M."/>
        </authorList>
    </citation>
    <scope>NUCLEOTIDE SEQUENCE</scope>
    <source>
        <strain evidence="7">TNR-22</strain>
    </source>
</reference>
<dbReference type="InterPro" id="IPR036188">
    <property type="entry name" value="FAD/NAD-bd_sf"/>
</dbReference>
<gene>
    <name evidence="7" type="ORF">Q4481_14075</name>
</gene>
<accession>A0ABT8YP79</accession>
<organism evidence="7 8">
    <name type="scientific">Rhizobium alvei</name>
    <dbReference type="NCBI Taxonomy" id="1132659"/>
    <lineage>
        <taxon>Bacteria</taxon>
        <taxon>Pseudomonadati</taxon>
        <taxon>Pseudomonadota</taxon>
        <taxon>Alphaproteobacteria</taxon>
        <taxon>Hyphomicrobiales</taxon>
        <taxon>Rhizobiaceae</taxon>
        <taxon>Rhizobium/Agrobacterium group</taxon>
        <taxon>Rhizobium</taxon>
    </lineage>
</organism>
<sequence>MNHSWRKGKRVAIVGAGPGGVSAALALIRSGFDVRIYERMPEPKPLGGAVLLSTPVLAILRHYGIDIHNFGSYTVTEFGNSKGKLRATLPFNREVERSFGIPGWHYGVLRASAFARMLELLPGGILEAGHSFASYSETESDIRIEFENHAPVEADILIGADGVHSKVSRQAFGDPELFHAGVRVWLAWCDYFDGLPPNTGRISHSRTYQASYFPMLHDGRPGFEWWVVEPSSDKAPVPADAKAHVSNIVRQFADPMSRFLDRTDFSTQMFRWEVYNRPSLKSWSSGRVVCLGDAVHPVSPYAAYGMGMAIEDGYFLAKFLANRDLSQTEQVSQAFRQYEMQRVDYCNHHVEFARTLGKVFHHLPAPLAFIRDLVYDHTPLLQKTLSKDYLADAEKASLALKELHVNSA</sequence>
<dbReference type="EMBL" id="JAUOZU010000009">
    <property type="protein sequence ID" value="MDO6965092.1"/>
    <property type="molecule type" value="Genomic_DNA"/>
</dbReference>
<keyword evidence="3" id="KW-0274">FAD</keyword>
<feature type="domain" description="FAD-binding" evidence="6">
    <location>
        <begin position="11"/>
        <end position="344"/>
    </location>
</feature>
<comment type="cofactor">
    <cofactor evidence="1">
        <name>FAD</name>
        <dbReference type="ChEBI" id="CHEBI:57692"/>
    </cofactor>
</comment>
<dbReference type="SUPFAM" id="SSF51905">
    <property type="entry name" value="FAD/NAD(P)-binding domain"/>
    <property type="match status" value="1"/>
</dbReference>
<dbReference type="Gene3D" id="3.50.50.60">
    <property type="entry name" value="FAD/NAD(P)-binding domain"/>
    <property type="match status" value="1"/>
</dbReference>
<evidence type="ECO:0000256" key="3">
    <source>
        <dbReference type="ARBA" id="ARBA00022827"/>
    </source>
</evidence>
<evidence type="ECO:0000313" key="8">
    <source>
        <dbReference type="Proteomes" id="UP001174932"/>
    </source>
</evidence>
<evidence type="ECO:0000256" key="1">
    <source>
        <dbReference type="ARBA" id="ARBA00001974"/>
    </source>
</evidence>
<dbReference type="InterPro" id="IPR002938">
    <property type="entry name" value="FAD-bd"/>
</dbReference>
<reference evidence="7" key="2">
    <citation type="submission" date="2023-07" db="EMBL/GenBank/DDBJ databases">
        <authorList>
            <person name="Shen H."/>
        </authorList>
    </citation>
    <scope>NUCLEOTIDE SEQUENCE</scope>
    <source>
        <strain evidence="7">TNR-22</strain>
    </source>
</reference>
<protein>
    <submittedName>
        <fullName evidence="7">NAD(P)/FAD-dependent oxidoreductase</fullName>
    </submittedName>
</protein>
<dbReference type="InterPro" id="IPR050493">
    <property type="entry name" value="FAD-dep_Monooxygenase_BioMet"/>
</dbReference>
<name>A0ABT8YP79_9HYPH</name>
<dbReference type="Proteomes" id="UP001174932">
    <property type="component" value="Unassembled WGS sequence"/>
</dbReference>
<keyword evidence="8" id="KW-1185">Reference proteome</keyword>
<keyword evidence="2" id="KW-0285">Flavoprotein</keyword>
<evidence type="ECO:0000259" key="6">
    <source>
        <dbReference type="Pfam" id="PF01494"/>
    </source>
</evidence>
<evidence type="ECO:0000256" key="4">
    <source>
        <dbReference type="ARBA" id="ARBA00023002"/>
    </source>
</evidence>
<proteinExistence type="predicted"/>
<dbReference type="PANTHER" id="PTHR13789">
    <property type="entry name" value="MONOOXYGENASE"/>
    <property type="match status" value="1"/>
</dbReference>
<keyword evidence="4" id="KW-0560">Oxidoreductase</keyword>
<dbReference type="PANTHER" id="PTHR13789:SF318">
    <property type="entry name" value="GERANYLGERANYL DIPHOSPHATE REDUCTASE"/>
    <property type="match status" value="1"/>
</dbReference>
<evidence type="ECO:0000256" key="2">
    <source>
        <dbReference type="ARBA" id="ARBA00022630"/>
    </source>
</evidence>